<dbReference type="OrthoDB" id="791981at2"/>
<dbReference type="EMBL" id="FTMA01000003">
    <property type="protein sequence ID" value="SIQ77824.1"/>
    <property type="molecule type" value="Genomic_DNA"/>
</dbReference>
<dbReference type="Gene3D" id="3.40.50.2000">
    <property type="entry name" value="Glycogen Phosphorylase B"/>
    <property type="match status" value="2"/>
</dbReference>
<dbReference type="CDD" id="cd03811">
    <property type="entry name" value="GT4_GT28_WabH-like"/>
    <property type="match status" value="1"/>
</dbReference>
<evidence type="ECO:0000313" key="3">
    <source>
        <dbReference type="Proteomes" id="UP000186953"/>
    </source>
</evidence>
<protein>
    <submittedName>
        <fullName evidence="2">Glycosyltransferase involved in cell wall bisynthesis</fullName>
    </submittedName>
</protein>
<dbReference type="InterPro" id="IPR001296">
    <property type="entry name" value="Glyco_trans_1"/>
</dbReference>
<name>A0A1N6VJ71_9FLAO</name>
<dbReference type="STRING" id="228959.SAMN05421797_103150"/>
<dbReference type="PANTHER" id="PTHR12526:SF630">
    <property type="entry name" value="GLYCOSYLTRANSFERASE"/>
    <property type="match status" value="1"/>
</dbReference>
<evidence type="ECO:0000259" key="1">
    <source>
        <dbReference type="Pfam" id="PF00534"/>
    </source>
</evidence>
<feature type="domain" description="Glycosyl transferase family 1" evidence="1">
    <location>
        <begin position="189"/>
        <end position="316"/>
    </location>
</feature>
<organism evidence="2 3">
    <name type="scientific">Maribacter ulvicola</name>
    <dbReference type="NCBI Taxonomy" id="228959"/>
    <lineage>
        <taxon>Bacteria</taxon>
        <taxon>Pseudomonadati</taxon>
        <taxon>Bacteroidota</taxon>
        <taxon>Flavobacteriia</taxon>
        <taxon>Flavobacteriales</taxon>
        <taxon>Flavobacteriaceae</taxon>
        <taxon>Maribacter</taxon>
    </lineage>
</organism>
<accession>A0A1N6VJ71</accession>
<dbReference type="Proteomes" id="UP000186953">
    <property type="component" value="Unassembled WGS sequence"/>
</dbReference>
<sequence>MAHKKIKILFIIPNLSPGGAERIMSYLASNIDVNSFDSEMIVLCKQRGEAFDLENLKVTYLKNERVLYAIPDLIKIIYTKKPNIVFGTLSHVNLVLGYISIFFPKVTFIARQTSITSVYNALNVKKKFDLFSIFLKQAFKNLDFIVCQSQDMLNDCIKLFDLQKQQLKVLSNPITDKFLVKNVKTKFEKQSNYHFITVGRFVNVKGHERILRILSKFKKPFTYTLVGNGPLKDTLFELANNLGISEKIIHIPYTKDVAHFLSNSDYFLQGSLSEGFPNALLESCAVGTPVLAFDVPGGTKEIVKNGVNGFLVDNEDEFLYQLNNLTPLNPDKVSNSVYKKFDKAIILKEYETFFKNSLT</sequence>
<reference evidence="3" key="1">
    <citation type="submission" date="2017-01" db="EMBL/GenBank/DDBJ databases">
        <authorList>
            <person name="Varghese N."/>
            <person name="Submissions S."/>
        </authorList>
    </citation>
    <scope>NUCLEOTIDE SEQUENCE [LARGE SCALE GENOMIC DNA]</scope>
    <source>
        <strain evidence="3">DSM 15366</strain>
    </source>
</reference>
<dbReference type="AlphaFoldDB" id="A0A1N6VJ71"/>
<evidence type="ECO:0000313" key="2">
    <source>
        <dbReference type="EMBL" id="SIQ77824.1"/>
    </source>
</evidence>
<gene>
    <name evidence="2" type="ORF">SAMN05421797_103150</name>
</gene>
<dbReference type="SUPFAM" id="SSF53756">
    <property type="entry name" value="UDP-Glycosyltransferase/glycogen phosphorylase"/>
    <property type="match status" value="1"/>
</dbReference>
<dbReference type="PANTHER" id="PTHR12526">
    <property type="entry name" value="GLYCOSYLTRANSFERASE"/>
    <property type="match status" value="1"/>
</dbReference>
<dbReference type="GO" id="GO:0016757">
    <property type="term" value="F:glycosyltransferase activity"/>
    <property type="evidence" value="ECO:0007669"/>
    <property type="project" value="InterPro"/>
</dbReference>
<keyword evidence="2" id="KW-0808">Transferase</keyword>
<dbReference type="Pfam" id="PF00534">
    <property type="entry name" value="Glycos_transf_1"/>
    <property type="match status" value="1"/>
</dbReference>
<dbReference type="RefSeq" id="WP_076548541.1">
    <property type="nucleotide sequence ID" value="NZ_FTMA01000003.1"/>
</dbReference>
<proteinExistence type="predicted"/>
<keyword evidence="3" id="KW-1185">Reference proteome</keyword>